<dbReference type="GeneID" id="77726556"/>
<name>A0AA38H8L8_9TREE</name>
<feature type="compositionally biased region" description="Polar residues" evidence="3">
    <location>
        <begin position="675"/>
        <end position="704"/>
    </location>
</feature>
<feature type="domain" description="GDP/GTP exchange factor Sec2 N-terminal" evidence="4">
    <location>
        <begin position="60"/>
        <end position="189"/>
    </location>
</feature>
<keyword evidence="6" id="KW-1185">Reference proteome</keyword>
<dbReference type="Proteomes" id="UP001164286">
    <property type="component" value="Unassembled WGS sequence"/>
</dbReference>
<dbReference type="RefSeq" id="XP_052946115.1">
    <property type="nucleotide sequence ID" value="XM_053087355.1"/>
</dbReference>
<dbReference type="GO" id="GO:0070319">
    <property type="term" value="C:Golgi to plasma membrane transport vesicle"/>
    <property type="evidence" value="ECO:0007669"/>
    <property type="project" value="TreeGrafter"/>
</dbReference>
<reference evidence="5" key="1">
    <citation type="journal article" date="2022" name="G3 (Bethesda)">
        <title>High quality genome of the basidiomycete yeast Dioszegia hungarica PDD-24b-2 isolated from cloud water.</title>
        <authorList>
            <person name="Jarrige D."/>
            <person name="Haridas S."/>
            <person name="Bleykasten-Grosshans C."/>
            <person name="Joly M."/>
            <person name="Nadalig T."/>
            <person name="Sancelme M."/>
            <person name="Vuilleumier S."/>
            <person name="Grigoriev I.V."/>
            <person name="Amato P."/>
            <person name="Bringel F."/>
        </authorList>
    </citation>
    <scope>NUCLEOTIDE SEQUENCE</scope>
    <source>
        <strain evidence="5">PDD-24b-2</strain>
    </source>
</reference>
<evidence type="ECO:0000256" key="2">
    <source>
        <dbReference type="SAM" id="Coils"/>
    </source>
</evidence>
<feature type="coiled-coil region" evidence="2">
    <location>
        <begin position="31"/>
        <end position="186"/>
    </location>
</feature>
<organism evidence="5 6">
    <name type="scientific">Dioszegia hungarica</name>
    <dbReference type="NCBI Taxonomy" id="4972"/>
    <lineage>
        <taxon>Eukaryota</taxon>
        <taxon>Fungi</taxon>
        <taxon>Dikarya</taxon>
        <taxon>Basidiomycota</taxon>
        <taxon>Agaricomycotina</taxon>
        <taxon>Tremellomycetes</taxon>
        <taxon>Tremellales</taxon>
        <taxon>Bulleribasidiaceae</taxon>
        <taxon>Dioszegia</taxon>
    </lineage>
</organism>
<feature type="compositionally biased region" description="Basic and acidic residues" evidence="3">
    <location>
        <begin position="744"/>
        <end position="754"/>
    </location>
</feature>
<sequence length="790" mass="85065">MHPTLLPEPPELSSHPADALHAPDSPTTSLITSLRDQLRLLSDQSQQLNTKLVESISRHADLLDQHEALQSTHAQLNTKAEGLAKDKRQWEESMKTGLLVERDAITGEMQRLAAGLVEEERRRGSAEERRRKVEDEVDELAATLFDQANTMVASERHGRIEAEERLKSTEDNLAAAEAAMRDMQLHLQSMPTSTVPPQAVTSLAPKRRYLASHLPYTEFTSFLTHLRSLRPLKESSKSIFPPPLVSALVTQPLLARTVIEDHDPALRLDVAPDLSWLSRRGISAAIISGDLIIEPVSANTVLSQTTTPTHELGCALCGKPVFPHSAVPQSPAVSQFGPPPLHPTQRNSNSRFSLKPFFNAPSPSSAPSPTQSPAASPGPAAQLPSVYIFRVVRPASASTADKEKENTAKSYPLCRTGWCLDRLRATCELWHFVRTGIIHVVWHGDDGYVLQAEVDAAAHTASASIAEGSAGGSVTEAESKRSSTGEVPPELPRRKSGWGLGFRMGEKSSATTAATGGGGWTKAFRTGVSGSPPVSPRLPPPGEEKENDMTIKESNEGEKLGAPLELENEKVEELAPGQVAEKEKTAGEGAGSSGTPDSVDDAATFSTPQQEQSSFPAVEDVKPDGEEEAKATLPKVDEVTLNSPKTDLAPARPPPPPIPRRAAARNRASIVIDGPSQNGTPSGSGTATPVEQEISAPTVTATSSDEPRKSAEAEPVSERGTTSMDVPPLPAKQPRTPTIATHAQTERAEGEKVYLKEDDDSWEARTWRQVVKLKEGMQRARLGISEEESR</sequence>
<dbReference type="SUPFAM" id="SSF144284">
    <property type="entry name" value="Sec2 N-terminal region"/>
    <property type="match status" value="1"/>
</dbReference>
<dbReference type="GO" id="GO:0006887">
    <property type="term" value="P:exocytosis"/>
    <property type="evidence" value="ECO:0007669"/>
    <property type="project" value="TreeGrafter"/>
</dbReference>
<feature type="compositionally biased region" description="Polar residues" evidence="3">
    <location>
        <begin position="604"/>
        <end position="615"/>
    </location>
</feature>
<comment type="caution">
    <text evidence="5">The sequence shown here is derived from an EMBL/GenBank/DDBJ whole genome shotgun (WGS) entry which is preliminary data.</text>
</comment>
<dbReference type="GO" id="GO:0051286">
    <property type="term" value="C:cell tip"/>
    <property type="evidence" value="ECO:0007669"/>
    <property type="project" value="TreeGrafter"/>
</dbReference>
<evidence type="ECO:0000259" key="4">
    <source>
        <dbReference type="Pfam" id="PF06428"/>
    </source>
</evidence>
<dbReference type="InterPro" id="IPR009449">
    <property type="entry name" value="Sec2_N"/>
</dbReference>
<evidence type="ECO:0000313" key="5">
    <source>
        <dbReference type="EMBL" id="KAI9636338.1"/>
    </source>
</evidence>
<protein>
    <recommendedName>
        <fullName evidence="4">GDP/GTP exchange factor Sec2 N-terminal domain-containing protein</fullName>
    </recommendedName>
</protein>
<dbReference type="EMBL" id="JAKWFO010000005">
    <property type="protein sequence ID" value="KAI9636338.1"/>
    <property type="molecule type" value="Genomic_DNA"/>
</dbReference>
<dbReference type="Gene3D" id="6.10.140.910">
    <property type="match status" value="1"/>
</dbReference>
<evidence type="ECO:0000313" key="6">
    <source>
        <dbReference type="Proteomes" id="UP001164286"/>
    </source>
</evidence>
<feature type="compositionally biased region" description="Pro residues" evidence="3">
    <location>
        <begin position="1"/>
        <end position="10"/>
    </location>
</feature>
<accession>A0AA38H8L8</accession>
<dbReference type="InterPro" id="IPR040351">
    <property type="entry name" value="RAB3IL/RAB3IP/Sec2"/>
</dbReference>
<feature type="region of interest" description="Disordered" evidence="3">
    <location>
        <begin position="463"/>
        <end position="754"/>
    </location>
</feature>
<dbReference type="PANTHER" id="PTHR14430">
    <property type="entry name" value="RABIN3-RELATED"/>
    <property type="match status" value="1"/>
</dbReference>
<feature type="region of interest" description="Disordered" evidence="3">
    <location>
        <begin position="1"/>
        <end position="28"/>
    </location>
</feature>
<dbReference type="PANTHER" id="PTHR14430:SF0">
    <property type="entry name" value="SEC2P DOMAIN-CONTAINING PROTEIN"/>
    <property type="match status" value="1"/>
</dbReference>
<dbReference type="Pfam" id="PF06428">
    <property type="entry name" value="Sec2p"/>
    <property type="match status" value="1"/>
</dbReference>
<evidence type="ECO:0000256" key="3">
    <source>
        <dbReference type="SAM" id="MobiDB-lite"/>
    </source>
</evidence>
<feature type="compositionally biased region" description="Basic and acidic residues" evidence="3">
    <location>
        <begin position="542"/>
        <end position="559"/>
    </location>
</feature>
<feature type="compositionally biased region" description="Basic and acidic residues" evidence="3">
    <location>
        <begin position="619"/>
        <end position="638"/>
    </location>
</feature>
<feature type="compositionally biased region" description="Low complexity" evidence="3">
    <location>
        <begin position="521"/>
        <end position="532"/>
    </location>
</feature>
<feature type="region of interest" description="Disordered" evidence="3">
    <location>
        <begin position="328"/>
        <end position="348"/>
    </location>
</feature>
<gene>
    <name evidence="5" type="ORF">MKK02DRAFT_27495</name>
</gene>
<keyword evidence="1 2" id="KW-0175">Coiled coil</keyword>
<dbReference type="AlphaFoldDB" id="A0AA38H8L8"/>
<feature type="region of interest" description="Disordered" evidence="3">
    <location>
        <begin position="360"/>
        <end position="379"/>
    </location>
</feature>
<evidence type="ECO:0000256" key="1">
    <source>
        <dbReference type="ARBA" id="ARBA00023054"/>
    </source>
</evidence>
<dbReference type="GO" id="GO:0005085">
    <property type="term" value="F:guanyl-nucleotide exchange factor activity"/>
    <property type="evidence" value="ECO:0007669"/>
    <property type="project" value="InterPro"/>
</dbReference>
<proteinExistence type="predicted"/>